<keyword evidence="5" id="KW-1185">Reference proteome</keyword>
<dbReference type="Pfam" id="PF04977">
    <property type="entry name" value="DivIC"/>
    <property type="match status" value="1"/>
</dbReference>
<feature type="transmembrane region" description="Helical" evidence="3">
    <location>
        <begin position="20"/>
        <end position="37"/>
    </location>
</feature>
<evidence type="ECO:0000256" key="3">
    <source>
        <dbReference type="SAM" id="Phobius"/>
    </source>
</evidence>
<comment type="caution">
    <text evidence="4">The sequence shown here is derived from an EMBL/GenBank/DDBJ whole genome shotgun (WGS) entry which is preliminary data.</text>
</comment>
<organism evidence="4 5">
    <name type="scientific">Nitrolancea hollandica Lb</name>
    <dbReference type="NCBI Taxonomy" id="1129897"/>
    <lineage>
        <taxon>Bacteria</taxon>
        <taxon>Pseudomonadati</taxon>
        <taxon>Thermomicrobiota</taxon>
        <taxon>Thermomicrobia</taxon>
        <taxon>Sphaerobacterales</taxon>
        <taxon>Sphaerobacterineae</taxon>
        <taxon>Sphaerobacteraceae</taxon>
        <taxon>Nitrolancea</taxon>
    </lineage>
</organism>
<reference evidence="4 5" key="1">
    <citation type="journal article" date="2012" name="ISME J.">
        <title>Nitrification expanded: discovery, physiology and genomics of a nitrite-oxidizing bacterium from the phylum Chloroflexi.</title>
        <authorList>
            <person name="Sorokin D.Y."/>
            <person name="Lucker S."/>
            <person name="Vejmelkova D."/>
            <person name="Kostrikina N.A."/>
            <person name="Kleerebezem R."/>
            <person name="Rijpstra W.I."/>
            <person name="Damste J.S."/>
            <person name="Le Paslier D."/>
            <person name="Muyzer G."/>
            <person name="Wagner M."/>
            <person name="van Loosdrecht M.C."/>
            <person name="Daims H."/>
        </authorList>
    </citation>
    <scope>NUCLEOTIDE SEQUENCE [LARGE SCALE GENOMIC DNA]</scope>
    <source>
        <strain evidence="5">none</strain>
    </source>
</reference>
<evidence type="ECO:0000313" key="4">
    <source>
        <dbReference type="EMBL" id="CCF86012.1"/>
    </source>
</evidence>
<feature type="coiled-coil region" evidence="1">
    <location>
        <begin position="43"/>
        <end position="77"/>
    </location>
</feature>
<keyword evidence="3" id="KW-0472">Membrane</keyword>
<accession>I4EMU9</accession>
<feature type="region of interest" description="Disordered" evidence="2">
    <location>
        <begin position="112"/>
        <end position="141"/>
    </location>
</feature>
<protein>
    <submittedName>
        <fullName evidence="4">Septum formation initiator</fullName>
    </submittedName>
</protein>
<keyword evidence="1" id="KW-0175">Coiled coil</keyword>
<sequence length="141" mass="15748">MGKPDLSSVSDWIERFRGRLVVLVVLIAAVYFVAAFGEQAWKVRQLRAEVAERQAAIAALEVKRDALKKQVEVFSSDQYLAYVEQVARRDLGLSHSDETTLLVHWLDAPDASPATSHSPTSTESPESNWHQWRDLITGNSG</sequence>
<dbReference type="InterPro" id="IPR007060">
    <property type="entry name" value="FtsL/DivIC"/>
</dbReference>
<dbReference type="OrthoDB" id="1771181at2"/>
<evidence type="ECO:0000256" key="2">
    <source>
        <dbReference type="SAM" id="MobiDB-lite"/>
    </source>
</evidence>
<keyword evidence="3" id="KW-1133">Transmembrane helix</keyword>
<evidence type="ECO:0000256" key="1">
    <source>
        <dbReference type="SAM" id="Coils"/>
    </source>
</evidence>
<dbReference type="Proteomes" id="UP000004221">
    <property type="component" value="Unassembled WGS sequence"/>
</dbReference>
<name>I4EMU9_9BACT</name>
<evidence type="ECO:0000313" key="5">
    <source>
        <dbReference type="Proteomes" id="UP000004221"/>
    </source>
</evidence>
<dbReference type="RefSeq" id="WP_008481484.1">
    <property type="nucleotide sequence ID" value="NZ_CAGS01000623.1"/>
</dbReference>
<gene>
    <name evidence="4" type="ORF">NITHO_660003</name>
</gene>
<keyword evidence="3" id="KW-0812">Transmembrane</keyword>
<feature type="compositionally biased region" description="Low complexity" evidence="2">
    <location>
        <begin position="112"/>
        <end position="127"/>
    </location>
</feature>
<dbReference type="AlphaFoldDB" id="I4EMU9"/>
<dbReference type="EMBL" id="CAGS01000623">
    <property type="protein sequence ID" value="CCF86012.1"/>
    <property type="molecule type" value="Genomic_DNA"/>
</dbReference>
<proteinExistence type="predicted"/>